<protein>
    <submittedName>
        <fullName evidence="1">Uncharacterized protein</fullName>
    </submittedName>
</protein>
<name>A0ACB9CQS6_CICIN</name>
<keyword evidence="2" id="KW-1185">Reference proteome</keyword>
<organism evidence="1 2">
    <name type="scientific">Cichorium intybus</name>
    <name type="common">Chicory</name>
    <dbReference type="NCBI Taxonomy" id="13427"/>
    <lineage>
        <taxon>Eukaryota</taxon>
        <taxon>Viridiplantae</taxon>
        <taxon>Streptophyta</taxon>
        <taxon>Embryophyta</taxon>
        <taxon>Tracheophyta</taxon>
        <taxon>Spermatophyta</taxon>
        <taxon>Magnoliopsida</taxon>
        <taxon>eudicotyledons</taxon>
        <taxon>Gunneridae</taxon>
        <taxon>Pentapetalae</taxon>
        <taxon>asterids</taxon>
        <taxon>campanulids</taxon>
        <taxon>Asterales</taxon>
        <taxon>Asteraceae</taxon>
        <taxon>Cichorioideae</taxon>
        <taxon>Cichorieae</taxon>
        <taxon>Cichoriinae</taxon>
        <taxon>Cichorium</taxon>
    </lineage>
</organism>
<sequence length="135" mass="15045">MTPAAVTTVIVKLGFPRQRTGFEGLFHLFVGPNQFHHRNQEAAMGSKVIRYYLNAIVSTKPEMGSLASKLEDCNLGRISKIPRKKGKRTQTCGCKLVITSLLLTPLKLTHLLHLPFLVSSCVSKPIETRRNQDSD</sequence>
<accession>A0ACB9CQS6</accession>
<evidence type="ECO:0000313" key="1">
    <source>
        <dbReference type="EMBL" id="KAI3736586.1"/>
    </source>
</evidence>
<gene>
    <name evidence="1" type="ORF">L2E82_26463</name>
</gene>
<comment type="caution">
    <text evidence="1">The sequence shown here is derived from an EMBL/GenBank/DDBJ whole genome shotgun (WGS) entry which is preliminary data.</text>
</comment>
<proteinExistence type="predicted"/>
<reference evidence="2" key="1">
    <citation type="journal article" date="2022" name="Mol. Ecol. Resour.">
        <title>The genomes of chicory, endive, great burdock and yacon provide insights into Asteraceae palaeo-polyploidization history and plant inulin production.</title>
        <authorList>
            <person name="Fan W."/>
            <person name="Wang S."/>
            <person name="Wang H."/>
            <person name="Wang A."/>
            <person name="Jiang F."/>
            <person name="Liu H."/>
            <person name="Zhao H."/>
            <person name="Xu D."/>
            <person name="Zhang Y."/>
        </authorList>
    </citation>
    <scope>NUCLEOTIDE SEQUENCE [LARGE SCALE GENOMIC DNA]</scope>
    <source>
        <strain evidence="2">cv. Punajuju</strain>
    </source>
</reference>
<dbReference type="Proteomes" id="UP001055811">
    <property type="component" value="Linkage Group LG05"/>
</dbReference>
<dbReference type="EMBL" id="CM042013">
    <property type="protein sequence ID" value="KAI3736586.1"/>
    <property type="molecule type" value="Genomic_DNA"/>
</dbReference>
<evidence type="ECO:0000313" key="2">
    <source>
        <dbReference type="Proteomes" id="UP001055811"/>
    </source>
</evidence>
<reference evidence="1 2" key="2">
    <citation type="journal article" date="2022" name="Mol. Ecol. Resour.">
        <title>The genomes of chicory, endive, great burdock and yacon provide insights into Asteraceae paleo-polyploidization history and plant inulin production.</title>
        <authorList>
            <person name="Fan W."/>
            <person name="Wang S."/>
            <person name="Wang H."/>
            <person name="Wang A."/>
            <person name="Jiang F."/>
            <person name="Liu H."/>
            <person name="Zhao H."/>
            <person name="Xu D."/>
            <person name="Zhang Y."/>
        </authorList>
    </citation>
    <scope>NUCLEOTIDE SEQUENCE [LARGE SCALE GENOMIC DNA]</scope>
    <source>
        <strain evidence="2">cv. Punajuju</strain>
        <tissue evidence="1">Leaves</tissue>
    </source>
</reference>